<gene>
    <name evidence="3" type="ORF">GN330_07555</name>
</gene>
<dbReference type="InterPro" id="IPR053722">
    <property type="entry name" value="Curli_assembly_CsgC/AgfC"/>
</dbReference>
<sequence length="125" mass="12743">MKNRVLVALLPLLSVIGAAAASAPDGKDGPLGCELRAATQNGRTVIEAVVRADRALRGTYRLDVEGGASADSARIRQGGEFDARPGAAETLGRVVLASGGRYEARLRLDAGRLAASCAAFVGGPV</sequence>
<dbReference type="Gene3D" id="2.60.40.2420">
    <property type="match status" value="1"/>
</dbReference>
<dbReference type="InterPro" id="IPR047726">
    <property type="entry name" value="CsgH_dom"/>
</dbReference>
<feature type="signal peptide" evidence="1">
    <location>
        <begin position="1"/>
        <end position="20"/>
    </location>
</feature>
<evidence type="ECO:0000313" key="3">
    <source>
        <dbReference type="EMBL" id="MVA97104.1"/>
    </source>
</evidence>
<feature type="chain" id="PRO_5032759678" description="CsgH-like domain-containing protein" evidence="1">
    <location>
        <begin position="21"/>
        <end position="125"/>
    </location>
</feature>
<protein>
    <recommendedName>
        <fullName evidence="2">CsgH-like domain-containing protein</fullName>
    </recommendedName>
</protein>
<name>A0A844QER0_9HYPH</name>
<dbReference type="EMBL" id="WPHG01000002">
    <property type="protein sequence ID" value="MVA97104.1"/>
    <property type="molecule type" value="Genomic_DNA"/>
</dbReference>
<feature type="domain" description="CsgH-like" evidence="2">
    <location>
        <begin position="32"/>
        <end position="117"/>
    </location>
</feature>
<comment type="caution">
    <text evidence="3">The sequence shown here is derived from an EMBL/GenBank/DDBJ whole genome shotgun (WGS) entry which is preliminary data.</text>
</comment>
<organism evidence="3 4">
    <name type="scientific">Nitratireductor arenosus</name>
    <dbReference type="NCBI Taxonomy" id="2682096"/>
    <lineage>
        <taxon>Bacteria</taxon>
        <taxon>Pseudomonadati</taxon>
        <taxon>Pseudomonadota</taxon>
        <taxon>Alphaproteobacteria</taxon>
        <taxon>Hyphomicrobiales</taxon>
        <taxon>Phyllobacteriaceae</taxon>
        <taxon>Nitratireductor</taxon>
    </lineage>
</organism>
<accession>A0A844QER0</accession>
<evidence type="ECO:0000259" key="2">
    <source>
        <dbReference type="Pfam" id="PF21112"/>
    </source>
</evidence>
<keyword evidence="4" id="KW-1185">Reference proteome</keyword>
<dbReference type="Proteomes" id="UP000463224">
    <property type="component" value="Unassembled WGS sequence"/>
</dbReference>
<proteinExistence type="predicted"/>
<dbReference type="InterPro" id="IPR048632">
    <property type="entry name" value="CsgH-like"/>
</dbReference>
<keyword evidence="1" id="KW-0732">Signal</keyword>
<dbReference type="Pfam" id="PF21112">
    <property type="entry name" value="CsgH"/>
    <property type="match status" value="1"/>
</dbReference>
<dbReference type="NCBIfam" id="NF041112">
    <property type="entry name" value="chap_CsgH_alph"/>
    <property type="match status" value="1"/>
</dbReference>
<dbReference type="AlphaFoldDB" id="A0A844QER0"/>
<reference evidence="3 4" key="1">
    <citation type="submission" date="2019-12" db="EMBL/GenBank/DDBJ databases">
        <title>Nitratireductor arenosus sp. nov., Isolated from sea sand, Jeju island, South Korea.</title>
        <authorList>
            <person name="Kim W."/>
        </authorList>
    </citation>
    <scope>NUCLEOTIDE SEQUENCE [LARGE SCALE GENOMIC DNA]</scope>
    <source>
        <strain evidence="3 4">CAU 1489</strain>
    </source>
</reference>
<evidence type="ECO:0000313" key="4">
    <source>
        <dbReference type="Proteomes" id="UP000463224"/>
    </source>
</evidence>
<evidence type="ECO:0000256" key="1">
    <source>
        <dbReference type="SAM" id="SignalP"/>
    </source>
</evidence>
<dbReference type="RefSeq" id="WP_156712097.1">
    <property type="nucleotide sequence ID" value="NZ_WPHG01000002.1"/>
</dbReference>